<evidence type="ECO:0000313" key="2">
    <source>
        <dbReference type="EMBL" id="MCW3477196.1"/>
    </source>
</evidence>
<dbReference type="Gene3D" id="3.30.70.100">
    <property type="match status" value="1"/>
</dbReference>
<dbReference type="InterPro" id="IPR010753">
    <property type="entry name" value="DUF1330"/>
</dbReference>
<sequence length="148" mass="16243">MPAYVIATVKSVTDRRGLEEYWSHAAPSFAGSGATHLAAYTPFRLLEGKGPLEAAVLIEFPDMEAANRWYESAAYQAAKQYRAGAAEVEVIVLDGGTVTAENRKFHSEKGVRNSLIMQRRLTCLRLAGRPLSTQTRHRIGPPAKVDIT</sequence>
<accession>A0AA42CHF4</accession>
<dbReference type="Proteomes" id="UP001165679">
    <property type="component" value="Unassembled WGS sequence"/>
</dbReference>
<keyword evidence="3" id="KW-1185">Reference proteome</keyword>
<comment type="caution">
    <text evidence="2">The sequence shown here is derived from an EMBL/GenBank/DDBJ whole genome shotgun (WGS) entry which is preliminary data.</text>
</comment>
<protein>
    <submittedName>
        <fullName evidence="2">DUF1330 domain-containing protein</fullName>
    </submittedName>
</protein>
<dbReference type="RefSeq" id="WP_264716127.1">
    <property type="nucleotide sequence ID" value="NZ_JAPDNT010000031.1"/>
</dbReference>
<reference evidence="2" key="1">
    <citation type="submission" date="2022-09" db="EMBL/GenBank/DDBJ databases">
        <title>Rhodovastum sp. nov. RN2-1 isolated from soil in Seongnam, South Korea.</title>
        <authorList>
            <person name="Le N.T."/>
        </authorList>
    </citation>
    <scope>NUCLEOTIDE SEQUENCE</scope>
    <source>
        <strain evidence="2">RN2-1</strain>
    </source>
</reference>
<dbReference type="InterPro" id="IPR011008">
    <property type="entry name" value="Dimeric_a/b-barrel"/>
</dbReference>
<dbReference type="AlphaFoldDB" id="A0AA42CHF4"/>
<evidence type="ECO:0000259" key="1">
    <source>
        <dbReference type="Pfam" id="PF07045"/>
    </source>
</evidence>
<dbReference type="SUPFAM" id="SSF54909">
    <property type="entry name" value="Dimeric alpha+beta barrel"/>
    <property type="match status" value="1"/>
</dbReference>
<dbReference type="Pfam" id="PF07045">
    <property type="entry name" value="DUF1330"/>
    <property type="match status" value="1"/>
</dbReference>
<feature type="domain" description="DUF1330" evidence="1">
    <location>
        <begin position="2"/>
        <end position="95"/>
    </location>
</feature>
<evidence type="ECO:0000313" key="3">
    <source>
        <dbReference type="Proteomes" id="UP001165679"/>
    </source>
</evidence>
<dbReference type="PANTHER" id="PTHR41521">
    <property type="match status" value="1"/>
</dbReference>
<dbReference type="PANTHER" id="PTHR41521:SF4">
    <property type="entry name" value="BLR0684 PROTEIN"/>
    <property type="match status" value="1"/>
</dbReference>
<reference evidence="2" key="2">
    <citation type="submission" date="2022-10" db="EMBL/GenBank/DDBJ databases">
        <authorList>
            <person name="Trinh H.N."/>
        </authorList>
    </citation>
    <scope>NUCLEOTIDE SEQUENCE</scope>
    <source>
        <strain evidence="2">RN2-1</strain>
    </source>
</reference>
<gene>
    <name evidence="2" type="ORF">OL599_21725</name>
</gene>
<organism evidence="2 3">
    <name type="scientific">Limobrevibacterium gyesilva</name>
    <dbReference type="NCBI Taxonomy" id="2991712"/>
    <lineage>
        <taxon>Bacteria</taxon>
        <taxon>Pseudomonadati</taxon>
        <taxon>Pseudomonadota</taxon>
        <taxon>Alphaproteobacteria</taxon>
        <taxon>Acetobacterales</taxon>
        <taxon>Acetobacteraceae</taxon>
        <taxon>Limobrevibacterium</taxon>
    </lineage>
</organism>
<proteinExistence type="predicted"/>
<name>A0AA42CHF4_9PROT</name>
<dbReference type="EMBL" id="JAPDNT010000031">
    <property type="protein sequence ID" value="MCW3477196.1"/>
    <property type="molecule type" value="Genomic_DNA"/>
</dbReference>